<evidence type="ECO:0000313" key="2">
    <source>
        <dbReference type="EMBL" id="NGN82104.1"/>
    </source>
</evidence>
<keyword evidence="1" id="KW-1133">Transmembrane helix</keyword>
<dbReference type="Proteomes" id="UP000479226">
    <property type="component" value="Unassembled WGS sequence"/>
</dbReference>
<dbReference type="Pfam" id="PF11188">
    <property type="entry name" value="DUF2975"/>
    <property type="match status" value="1"/>
</dbReference>
<organism evidence="2 3">
    <name type="scientific">Arthrobacter silviterrae</name>
    <dbReference type="NCBI Taxonomy" id="2026658"/>
    <lineage>
        <taxon>Bacteria</taxon>
        <taxon>Bacillati</taxon>
        <taxon>Actinomycetota</taxon>
        <taxon>Actinomycetes</taxon>
        <taxon>Micrococcales</taxon>
        <taxon>Micrococcaceae</taxon>
        <taxon>Arthrobacter</taxon>
    </lineage>
</organism>
<name>A0ABX0D9U4_9MICC</name>
<proteinExistence type="predicted"/>
<feature type="transmembrane region" description="Helical" evidence="1">
    <location>
        <begin position="88"/>
        <end position="111"/>
    </location>
</feature>
<keyword evidence="1" id="KW-0472">Membrane</keyword>
<feature type="transmembrane region" description="Helical" evidence="1">
    <location>
        <begin position="117"/>
        <end position="140"/>
    </location>
</feature>
<evidence type="ECO:0000313" key="3">
    <source>
        <dbReference type="Proteomes" id="UP000479226"/>
    </source>
</evidence>
<gene>
    <name evidence="2" type="ORF">G6N77_01300</name>
</gene>
<sequence length="150" mass="15726">MRRGIAFAVVGVLLVLLLSVGAQLWLLPAEIRSVAATFPEVERLAAPAIIWGVVAIACWQAVALIALRLAMPLRRGEFGPAWYGWLRGMLGCLLAFLALVVAAFIALNVMGYATPGVVLGLLGSGIIAAVGAGSLALFLASRPQAHFRHA</sequence>
<evidence type="ECO:0000256" key="1">
    <source>
        <dbReference type="SAM" id="Phobius"/>
    </source>
</evidence>
<dbReference type="InterPro" id="IPR021354">
    <property type="entry name" value="DUF2975"/>
</dbReference>
<reference evidence="2 3" key="1">
    <citation type="submission" date="2020-02" db="EMBL/GenBank/DDBJ databases">
        <title>Genome sequence of the type strain DSM 27180 of Arthrobacter silviterrae.</title>
        <authorList>
            <person name="Gao J."/>
            <person name="Sun J."/>
        </authorList>
    </citation>
    <scope>NUCLEOTIDE SEQUENCE [LARGE SCALE GENOMIC DNA]</scope>
    <source>
        <strain evidence="2 3">DSM 27180</strain>
    </source>
</reference>
<protein>
    <submittedName>
        <fullName evidence="2">DUF2975 domain-containing protein</fullName>
    </submittedName>
</protein>
<keyword evidence="3" id="KW-1185">Reference proteome</keyword>
<dbReference type="EMBL" id="JAAKZI010000001">
    <property type="protein sequence ID" value="NGN82104.1"/>
    <property type="molecule type" value="Genomic_DNA"/>
</dbReference>
<comment type="caution">
    <text evidence="2">The sequence shown here is derived from an EMBL/GenBank/DDBJ whole genome shotgun (WGS) entry which is preliminary data.</text>
</comment>
<accession>A0ABX0D9U4</accession>
<feature type="transmembrane region" description="Helical" evidence="1">
    <location>
        <begin position="45"/>
        <end position="67"/>
    </location>
</feature>
<keyword evidence="1" id="KW-0812">Transmembrane</keyword>